<evidence type="ECO:0000256" key="2">
    <source>
        <dbReference type="ARBA" id="ARBA00022643"/>
    </source>
</evidence>
<comment type="caution">
    <text evidence="4">The sequence shown here is derived from an EMBL/GenBank/DDBJ whole genome shotgun (WGS) entry which is preliminary data.</text>
</comment>
<dbReference type="SUPFAM" id="SSF52218">
    <property type="entry name" value="Flavoproteins"/>
    <property type="match status" value="1"/>
</dbReference>
<evidence type="ECO:0000313" key="4">
    <source>
        <dbReference type="EMBL" id="PJB56714.1"/>
    </source>
</evidence>
<dbReference type="AlphaFoldDB" id="A0A2M8CCC6"/>
<dbReference type="InterPro" id="IPR051796">
    <property type="entry name" value="ISF_SsuE-like"/>
</dbReference>
<accession>A0A2M8CCC6</accession>
<dbReference type="PANTHER" id="PTHR43278:SF2">
    <property type="entry name" value="IRON-SULFUR FLAVOPROTEIN"/>
    <property type="match status" value="1"/>
</dbReference>
<keyword evidence="2" id="KW-0288">FMN</keyword>
<reference evidence="4 5" key="1">
    <citation type="submission" date="2017-09" db="EMBL/GenBank/DDBJ databases">
        <title>Depth-based differentiation of microbial function through sediment-hosted aquifers and enrichment of novel symbionts in the deep terrestrial subsurface.</title>
        <authorList>
            <person name="Probst A.J."/>
            <person name="Ladd B."/>
            <person name="Jarett J.K."/>
            <person name="Geller-Mcgrath D.E."/>
            <person name="Sieber C.M."/>
            <person name="Emerson J.B."/>
            <person name="Anantharaman K."/>
            <person name="Thomas B.C."/>
            <person name="Malmstrom R."/>
            <person name="Stieglmeier M."/>
            <person name="Klingl A."/>
            <person name="Woyke T."/>
            <person name="Ryan C.M."/>
            <person name="Banfield J.F."/>
        </authorList>
    </citation>
    <scope>NUCLEOTIDE SEQUENCE [LARGE SCALE GENOMIC DNA]</scope>
    <source>
        <strain evidence="4">CG_4_9_14_3_um_filter_33_16</strain>
    </source>
</reference>
<dbReference type="EMBL" id="PFTV01000111">
    <property type="protein sequence ID" value="PJB56714.1"/>
    <property type="molecule type" value="Genomic_DNA"/>
</dbReference>
<dbReference type="GO" id="GO:0016491">
    <property type="term" value="F:oxidoreductase activity"/>
    <property type="evidence" value="ECO:0007669"/>
    <property type="project" value="InterPro"/>
</dbReference>
<feature type="domain" description="NADPH-dependent FMN reductase-like" evidence="3">
    <location>
        <begin position="34"/>
        <end position="154"/>
    </location>
</feature>
<evidence type="ECO:0000256" key="1">
    <source>
        <dbReference type="ARBA" id="ARBA00022630"/>
    </source>
</evidence>
<dbReference type="InterPro" id="IPR029039">
    <property type="entry name" value="Flavoprotein-like_sf"/>
</dbReference>
<sequence length="211" mass="24116">MTPTLLTGYLHYHASLWYKIYKVIFGNIIREVNMKVAAFLGSPRKNGNTARLLKEFLKGVSEKSGATINQVYLQENRILGCTGCGYCKTSTGCKLEDDMQNIYPILKEADVLVFATPIYWWSMSSQLKALIDRFYALEISEIKGKKIYLLMTYGDPLPNSGPELVERTFRDICEYIEWELVKVYGACTDNYMPVEQNAEALKEVYEIGRSI</sequence>
<dbReference type="Proteomes" id="UP000228560">
    <property type="component" value="Unassembled WGS sequence"/>
</dbReference>
<organism evidence="4 5">
    <name type="scientific">Candidatus Infernicultor aquiphilus</name>
    <dbReference type="NCBI Taxonomy" id="1805029"/>
    <lineage>
        <taxon>Bacteria</taxon>
        <taxon>Pseudomonadati</taxon>
        <taxon>Atribacterota</taxon>
        <taxon>Candidatus Phoenicimicrobiia</taxon>
        <taxon>Candidatus Pheonicimicrobiales</taxon>
        <taxon>Candidatus Phoenicimicrobiaceae</taxon>
        <taxon>Candidatus Infernicultor</taxon>
    </lineage>
</organism>
<dbReference type="Pfam" id="PF03358">
    <property type="entry name" value="FMN_red"/>
    <property type="match status" value="1"/>
</dbReference>
<protein>
    <submittedName>
        <fullName evidence="4">Flavodoxin family protein</fullName>
    </submittedName>
</protein>
<gene>
    <name evidence="4" type="ORF">CO097_04590</name>
</gene>
<proteinExistence type="predicted"/>
<dbReference type="PANTHER" id="PTHR43278">
    <property type="entry name" value="NAD(P)H-DEPENDENT FMN-CONTAINING OXIDOREDUCTASE YWQN-RELATED"/>
    <property type="match status" value="1"/>
</dbReference>
<dbReference type="InterPro" id="IPR005025">
    <property type="entry name" value="FMN_Rdtase-like_dom"/>
</dbReference>
<name>A0A2M8CCC6_9BACT</name>
<evidence type="ECO:0000313" key="5">
    <source>
        <dbReference type="Proteomes" id="UP000228560"/>
    </source>
</evidence>
<keyword evidence="1" id="KW-0285">Flavoprotein</keyword>
<dbReference type="Gene3D" id="3.40.50.360">
    <property type="match status" value="1"/>
</dbReference>
<evidence type="ECO:0000259" key="3">
    <source>
        <dbReference type="Pfam" id="PF03358"/>
    </source>
</evidence>